<accession>A0A6J5Q9K3</accession>
<dbReference type="EMBL" id="LR797498">
    <property type="protein sequence ID" value="CAB4220439.1"/>
    <property type="molecule type" value="Genomic_DNA"/>
</dbReference>
<protein>
    <submittedName>
        <fullName evidence="2">Uncharacterized protein</fullName>
    </submittedName>
</protein>
<dbReference type="EMBL" id="LR796504">
    <property type="protein sequence ID" value="CAB4148814.1"/>
    <property type="molecule type" value="Genomic_DNA"/>
</dbReference>
<name>A0A6J5Q9K3_9CAUD</name>
<sequence length="175" mass="19498">MSVQSVLNSFGKGVVQQSRSNLSKKKKKDTGGLYDSIKYDLKVSKNSFQLSFSMLSYGTYVDKGVKGVGGTKADGSSWKTKIVTNSPFKYTNKKPPTKALDGWVLRKGFVGRNAKGQMQSRTSAKFAVATSIFHTGIETTNFFTTPFENEFNKLPEQLVEAYNLELDTFLKYTLK</sequence>
<evidence type="ECO:0000313" key="2">
    <source>
        <dbReference type="EMBL" id="CAB4179087.1"/>
    </source>
</evidence>
<organism evidence="2">
    <name type="scientific">uncultured Caudovirales phage</name>
    <dbReference type="NCBI Taxonomy" id="2100421"/>
    <lineage>
        <taxon>Viruses</taxon>
        <taxon>Duplodnaviria</taxon>
        <taxon>Heunggongvirae</taxon>
        <taxon>Uroviricota</taxon>
        <taxon>Caudoviricetes</taxon>
        <taxon>Peduoviridae</taxon>
        <taxon>Maltschvirus</taxon>
        <taxon>Maltschvirus maltsch</taxon>
    </lineage>
</organism>
<gene>
    <name evidence="2" type="ORF">UFOVP1027_35</name>
    <name evidence="3" type="ORF">UFOVP1632_17</name>
    <name evidence="1" type="ORF">UFOVP530_35</name>
</gene>
<evidence type="ECO:0000313" key="1">
    <source>
        <dbReference type="EMBL" id="CAB4148814.1"/>
    </source>
</evidence>
<evidence type="ECO:0000313" key="3">
    <source>
        <dbReference type="EMBL" id="CAB4220439.1"/>
    </source>
</evidence>
<proteinExistence type="predicted"/>
<reference evidence="2" key="1">
    <citation type="submission" date="2020-05" db="EMBL/GenBank/DDBJ databases">
        <authorList>
            <person name="Chiriac C."/>
            <person name="Salcher M."/>
            <person name="Ghai R."/>
            <person name="Kavagutti S V."/>
        </authorList>
    </citation>
    <scope>NUCLEOTIDE SEQUENCE</scope>
</reference>
<dbReference type="EMBL" id="LR796974">
    <property type="protein sequence ID" value="CAB4179087.1"/>
    <property type="molecule type" value="Genomic_DNA"/>
</dbReference>